<dbReference type="STRING" id="604354.TSIB_1451"/>
<feature type="region of interest" description="Disordered" evidence="1">
    <location>
        <begin position="40"/>
        <end position="76"/>
    </location>
</feature>
<accession>C6A4F7</accession>
<proteinExistence type="predicted"/>
<dbReference type="AlphaFoldDB" id="C6A4F7"/>
<dbReference type="eggNOG" id="arCOG07765">
    <property type="taxonomic scope" value="Archaea"/>
</dbReference>
<dbReference type="Proteomes" id="UP000009079">
    <property type="component" value="Chromosome"/>
</dbReference>
<reference evidence="2 3" key="1">
    <citation type="journal article" date="2009" name="Appl. Environ. Microbiol.">
        <title>Metabolic versatility and indigenous origin of the archaeon Thermococcus sibiricus, isolated from a siberian oil reservoir, as revealed by genome analysis.</title>
        <authorList>
            <person name="Mardanov A.V."/>
            <person name="Ravin N.V."/>
            <person name="Svetlitchnyi V.A."/>
            <person name="Beletsky A.V."/>
            <person name="Miroshnichenko M.L."/>
            <person name="Bonch-Osmolovskaya E.A."/>
            <person name="Skryabin K.G."/>
        </authorList>
    </citation>
    <scope>NUCLEOTIDE SEQUENCE [LARGE SCALE GENOMIC DNA]</scope>
    <source>
        <strain evidence="3">DSM 12597 / MM 739</strain>
    </source>
</reference>
<dbReference type="OrthoDB" id="102130at2157"/>
<evidence type="ECO:0000313" key="3">
    <source>
        <dbReference type="Proteomes" id="UP000009079"/>
    </source>
</evidence>
<keyword evidence="3" id="KW-1185">Reference proteome</keyword>
<name>C6A4F7_THESM</name>
<evidence type="ECO:0000313" key="2">
    <source>
        <dbReference type="EMBL" id="ACS90502.1"/>
    </source>
</evidence>
<gene>
    <name evidence="2" type="ordered locus">TSIB_1451</name>
</gene>
<dbReference type="HOGENOM" id="CLU_057270_0_0_2"/>
<sequence>MGKFTAFLLILLILGGLYYIYNKNPDLIKDIIDDTNNGGSSGQLSDNTGGGSNGGSFSSDNGGTASGESGWSDTDGDGAPDIYVSTGFGAVSINGSYIITKDRNEDGVIDAIYLDTTGDGDFDTSYLDEDYNGKTDTWITAFNGVKSYAWDLSGDGIPDVYDTNGDGKVDAWDLNSDGVIDEKDVDYDGTPDLHDYDFDGIFDEFEGGANIVPPENTSESFTCPPSQEEAYELFVQAYNNVTSLMGSNASQEEQEEAYAKYLEAKACYESSLNSGTSISPPKEGTFGEIYEVTLSTPTAMMLDFSTGDVGGEDGDIMLEPWCVDYPAILGNYAETNLISLEDVTVEDIPSSGYTNEDAMEIKIGYVYINRNSDGSYTAFVVVTHEKIGECDHKVTLRYRTLG</sequence>
<evidence type="ECO:0000256" key="1">
    <source>
        <dbReference type="SAM" id="MobiDB-lite"/>
    </source>
</evidence>
<dbReference type="RefSeq" id="WP_015849719.1">
    <property type="nucleotide sequence ID" value="NC_012883.1"/>
</dbReference>
<organism evidence="2 3">
    <name type="scientific">Thermococcus sibiricus (strain DSM 12597 / MM 739)</name>
    <dbReference type="NCBI Taxonomy" id="604354"/>
    <lineage>
        <taxon>Archaea</taxon>
        <taxon>Methanobacteriati</taxon>
        <taxon>Methanobacteriota</taxon>
        <taxon>Thermococci</taxon>
        <taxon>Thermococcales</taxon>
        <taxon>Thermococcaceae</taxon>
        <taxon>Thermococcus</taxon>
    </lineage>
</organism>
<dbReference type="GeneID" id="8096455"/>
<dbReference type="EMBL" id="CP001463">
    <property type="protein sequence ID" value="ACS90502.1"/>
    <property type="molecule type" value="Genomic_DNA"/>
</dbReference>
<dbReference type="KEGG" id="tsi:TSIB_1451"/>
<protein>
    <submittedName>
        <fullName evidence="2">Predicted calcium-binding protein</fullName>
    </submittedName>
</protein>